<keyword evidence="1" id="KW-0812">Transmembrane</keyword>
<gene>
    <name evidence="2" type="ORF">Afil01_44360</name>
</gene>
<reference evidence="2" key="1">
    <citation type="submission" date="2023-03" db="EMBL/GenBank/DDBJ databases">
        <title>Actinorhabdospora filicis NBRC 111898.</title>
        <authorList>
            <person name="Ichikawa N."/>
            <person name="Sato H."/>
            <person name="Tonouchi N."/>
        </authorList>
    </citation>
    <scope>NUCLEOTIDE SEQUENCE</scope>
    <source>
        <strain evidence="2">NBRC 111898</strain>
    </source>
</reference>
<evidence type="ECO:0000313" key="3">
    <source>
        <dbReference type="Proteomes" id="UP001165079"/>
    </source>
</evidence>
<comment type="caution">
    <text evidence="2">The sequence shown here is derived from an EMBL/GenBank/DDBJ whole genome shotgun (WGS) entry which is preliminary data.</text>
</comment>
<keyword evidence="3" id="KW-1185">Reference proteome</keyword>
<evidence type="ECO:0000313" key="2">
    <source>
        <dbReference type="EMBL" id="GLZ79629.1"/>
    </source>
</evidence>
<keyword evidence="1" id="KW-0472">Membrane</keyword>
<dbReference type="RefSeq" id="WP_285664773.1">
    <property type="nucleotide sequence ID" value="NZ_BSTX01000003.1"/>
</dbReference>
<keyword evidence="1" id="KW-1133">Transmembrane helix</keyword>
<sequence>MEATTTPVSPDAGTDLTPVWIGLAAAVALLGLAIVIFGIVRATRRKA</sequence>
<dbReference type="EMBL" id="BSTX01000003">
    <property type="protein sequence ID" value="GLZ79629.1"/>
    <property type="molecule type" value="Genomic_DNA"/>
</dbReference>
<dbReference type="Proteomes" id="UP001165079">
    <property type="component" value="Unassembled WGS sequence"/>
</dbReference>
<feature type="transmembrane region" description="Helical" evidence="1">
    <location>
        <begin position="20"/>
        <end position="40"/>
    </location>
</feature>
<organism evidence="2 3">
    <name type="scientific">Actinorhabdospora filicis</name>
    <dbReference type="NCBI Taxonomy" id="1785913"/>
    <lineage>
        <taxon>Bacteria</taxon>
        <taxon>Bacillati</taxon>
        <taxon>Actinomycetota</taxon>
        <taxon>Actinomycetes</taxon>
        <taxon>Micromonosporales</taxon>
        <taxon>Micromonosporaceae</taxon>
        <taxon>Actinorhabdospora</taxon>
    </lineage>
</organism>
<proteinExistence type="predicted"/>
<evidence type="ECO:0000256" key="1">
    <source>
        <dbReference type="SAM" id="Phobius"/>
    </source>
</evidence>
<accession>A0A9W6SPH0</accession>
<protein>
    <submittedName>
        <fullName evidence="2">Uncharacterized protein</fullName>
    </submittedName>
</protein>
<name>A0A9W6SPH0_9ACTN</name>
<dbReference type="AlphaFoldDB" id="A0A9W6SPH0"/>